<evidence type="ECO:0000256" key="4">
    <source>
        <dbReference type="HAMAP-Rule" id="MF_00063"/>
    </source>
</evidence>
<dbReference type="Proteomes" id="UP000638848">
    <property type="component" value="Unassembled WGS sequence"/>
</dbReference>
<dbReference type="Gene3D" id="3.40.50.620">
    <property type="entry name" value="HUPs"/>
    <property type="match status" value="1"/>
</dbReference>
<dbReference type="EC" id="1.8.4.10" evidence="4"/>
<dbReference type="RefSeq" id="WP_188534558.1">
    <property type="nucleotide sequence ID" value="NZ_BMEQ01000003.1"/>
</dbReference>
<dbReference type="Pfam" id="PF01507">
    <property type="entry name" value="PAPS_reduct"/>
    <property type="match status" value="1"/>
</dbReference>
<accession>A0A917LPX2</accession>
<dbReference type="GO" id="GO:0004604">
    <property type="term" value="F:phosphoadenylyl-sulfate reductase (thioredoxin) activity"/>
    <property type="evidence" value="ECO:0007669"/>
    <property type="project" value="UniProtKB-UniRule"/>
</dbReference>
<dbReference type="SUPFAM" id="SSF52402">
    <property type="entry name" value="Adenine nucleotide alpha hydrolases-like"/>
    <property type="match status" value="1"/>
</dbReference>
<sequence length="267" mass="28657">MTATPTGPRAGSHAVTGPAPESGLRDEQALRELAAAGAAAMHAELDDEGRVPADGEASTTEVIRWVAENFDLRKVAVACSMADAVLPALVAEQLPGVDVLFLETGYHFPETLGTRDAVAHVLDISVVDVLPELTVAEQDAQLGKDLFSTDPARCCGIRKVDPLAKALSGYEVWFTGVRRDESWTRTNAPMVSFDETHKLIKVNPMVRWTLDELVEYSESHGVPVNPLMSEGYLSIGCAPCTRPVAAGEDPRAGRWAGQNKTECGIHL</sequence>
<comment type="subcellular location">
    <subcellularLocation>
        <location evidence="4">Cytoplasm</location>
    </subcellularLocation>
</comment>
<dbReference type="GO" id="GO:0070814">
    <property type="term" value="P:hydrogen sulfide biosynthetic process"/>
    <property type="evidence" value="ECO:0007669"/>
    <property type="project" value="UniProtKB-UniRule"/>
</dbReference>
<dbReference type="GO" id="GO:0051539">
    <property type="term" value="F:4 iron, 4 sulfur cluster binding"/>
    <property type="evidence" value="ECO:0007669"/>
    <property type="project" value="UniProtKB-UniRule"/>
</dbReference>
<evidence type="ECO:0000313" key="7">
    <source>
        <dbReference type="EMBL" id="GGG48124.1"/>
    </source>
</evidence>
<comment type="similarity">
    <text evidence="1 4">Belongs to the PAPS reductase family. CysH subfamily.</text>
</comment>
<evidence type="ECO:0000313" key="8">
    <source>
        <dbReference type="Proteomes" id="UP000638848"/>
    </source>
</evidence>
<reference evidence="7" key="1">
    <citation type="journal article" date="2014" name="Int. J. Syst. Evol. Microbiol.">
        <title>Complete genome sequence of Corynebacterium casei LMG S-19264T (=DSM 44701T), isolated from a smear-ripened cheese.</title>
        <authorList>
            <consortium name="US DOE Joint Genome Institute (JGI-PGF)"/>
            <person name="Walter F."/>
            <person name="Albersmeier A."/>
            <person name="Kalinowski J."/>
            <person name="Ruckert C."/>
        </authorList>
    </citation>
    <scope>NUCLEOTIDE SEQUENCE</scope>
    <source>
        <strain evidence="7">CGMCC 1.12187</strain>
    </source>
</reference>
<evidence type="ECO:0000256" key="5">
    <source>
        <dbReference type="SAM" id="MobiDB-lite"/>
    </source>
</evidence>
<comment type="pathway">
    <text evidence="3 4">Sulfur metabolism; hydrogen sulfide biosynthesis; sulfite from sulfate.</text>
</comment>
<evidence type="ECO:0000259" key="6">
    <source>
        <dbReference type="Pfam" id="PF01507"/>
    </source>
</evidence>
<dbReference type="GO" id="GO:0046872">
    <property type="term" value="F:metal ion binding"/>
    <property type="evidence" value="ECO:0007669"/>
    <property type="project" value="UniProtKB-KW"/>
</dbReference>
<dbReference type="GO" id="GO:0019379">
    <property type="term" value="P:sulfate assimilation, phosphoadenylyl sulfate reduction by phosphoadenylyl-sulfate reductase (thioredoxin)"/>
    <property type="evidence" value="ECO:0007669"/>
    <property type="project" value="UniProtKB-UniRule"/>
</dbReference>
<dbReference type="GO" id="GO:0005737">
    <property type="term" value="C:cytoplasm"/>
    <property type="evidence" value="ECO:0007669"/>
    <property type="project" value="UniProtKB-SubCell"/>
</dbReference>
<dbReference type="InterPro" id="IPR002500">
    <property type="entry name" value="PAPS_reduct_dom"/>
</dbReference>
<feature type="domain" description="Phosphoadenosine phosphosulphate reductase" evidence="6">
    <location>
        <begin position="76"/>
        <end position="243"/>
    </location>
</feature>
<evidence type="ECO:0000256" key="3">
    <source>
        <dbReference type="ARBA" id="ARBA00024327"/>
    </source>
</evidence>
<dbReference type="NCBIfam" id="NF002537">
    <property type="entry name" value="PRK02090.1"/>
    <property type="match status" value="1"/>
</dbReference>
<comment type="cofactor">
    <cofactor evidence="4">
        <name>[4Fe-4S] cluster</name>
        <dbReference type="ChEBI" id="CHEBI:49883"/>
    </cofactor>
    <text evidence="4">Binds 1 [4Fe-4S] cluster per subunit.</text>
</comment>
<keyword evidence="4" id="KW-0411">Iron-sulfur</keyword>
<dbReference type="PANTHER" id="PTHR46509">
    <property type="entry name" value="PHOSPHOADENOSINE PHOSPHOSULFATE REDUCTASE"/>
    <property type="match status" value="1"/>
</dbReference>
<feature type="region of interest" description="Disordered" evidence="5">
    <location>
        <begin position="1"/>
        <end position="23"/>
    </location>
</feature>
<protein>
    <recommendedName>
        <fullName evidence="4">Adenosine 5'-phosphosulfate reductase</fullName>
        <shortName evidence="4">APS reductase</shortName>
        <ecNumber evidence="4">1.8.4.10</ecNumber>
    </recommendedName>
    <alternativeName>
        <fullName evidence="4">5'-adenylylsulfate reductase</fullName>
    </alternativeName>
    <alternativeName>
        <fullName evidence="4">Thioredoxin-dependent 5'-adenylylsulfate reductase</fullName>
    </alternativeName>
</protein>
<dbReference type="GO" id="GO:0043866">
    <property type="term" value="F:adenylyl-sulfate reductase (thioredoxin) activity"/>
    <property type="evidence" value="ECO:0007669"/>
    <property type="project" value="UniProtKB-EC"/>
</dbReference>
<keyword evidence="4" id="KW-0963">Cytoplasm</keyword>
<feature type="active site" description="Nucleophile; cysteine thiosulfonate intermediate" evidence="4">
    <location>
        <position position="263"/>
    </location>
</feature>
<feature type="binding site" evidence="4">
    <location>
        <position position="154"/>
    </location>
    <ligand>
        <name>[4Fe-4S] cluster</name>
        <dbReference type="ChEBI" id="CHEBI:49883"/>
    </ligand>
</feature>
<dbReference type="InterPro" id="IPR004511">
    <property type="entry name" value="PAPS/APS_Rdtase"/>
</dbReference>
<keyword evidence="4" id="KW-0408">Iron</keyword>
<feature type="binding site" evidence="4">
    <location>
        <position position="240"/>
    </location>
    <ligand>
        <name>[4Fe-4S] cluster</name>
        <dbReference type="ChEBI" id="CHEBI:49883"/>
    </ligand>
</feature>
<keyword evidence="8" id="KW-1185">Reference proteome</keyword>
<comment type="function">
    <text evidence="4">Catalyzes the formation of sulfite from adenosine 5'-phosphosulfate (APS) using thioredoxin as an electron donor.</text>
</comment>
<dbReference type="NCBIfam" id="TIGR00434">
    <property type="entry name" value="cysH"/>
    <property type="match status" value="1"/>
</dbReference>
<dbReference type="InterPro" id="IPR014729">
    <property type="entry name" value="Rossmann-like_a/b/a_fold"/>
</dbReference>
<proteinExistence type="inferred from homology"/>
<keyword evidence="2 4" id="KW-0560">Oxidoreductase</keyword>
<dbReference type="PANTHER" id="PTHR46509:SF1">
    <property type="entry name" value="PHOSPHOADENOSINE PHOSPHOSULFATE REDUCTASE"/>
    <property type="match status" value="1"/>
</dbReference>
<organism evidence="7 8">
    <name type="scientific">Kocuria dechangensis</name>
    <dbReference type="NCBI Taxonomy" id="1176249"/>
    <lineage>
        <taxon>Bacteria</taxon>
        <taxon>Bacillati</taxon>
        <taxon>Actinomycetota</taxon>
        <taxon>Actinomycetes</taxon>
        <taxon>Micrococcales</taxon>
        <taxon>Micrococcaceae</taxon>
        <taxon>Kocuria</taxon>
    </lineage>
</organism>
<evidence type="ECO:0000256" key="1">
    <source>
        <dbReference type="ARBA" id="ARBA00009732"/>
    </source>
</evidence>
<evidence type="ECO:0000256" key="2">
    <source>
        <dbReference type="ARBA" id="ARBA00023002"/>
    </source>
</evidence>
<feature type="binding site" evidence="4">
    <location>
        <position position="237"/>
    </location>
    <ligand>
        <name>[4Fe-4S] cluster</name>
        <dbReference type="ChEBI" id="CHEBI:49883"/>
    </ligand>
</feature>
<name>A0A917LPX2_9MICC</name>
<feature type="binding site" evidence="4">
    <location>
        <position position="155"/>
    </location>
    <ligand>
        <name>[4Fe-4S] cluster</name>
        <dbReference type="ChEBI" id="CHEBI:49883"/>
    </ligand>
</feature>
<comment type="caution">
    <text evidence="7">The sequence shown here is derived from an EMBL/GenBank/DDBJ whole genome shotgun (WGS) entry which is preliminary data.</text>
</comment>
<dbReference type="EMBL" id="BMEQ01000003">
    <property type="protein sequence ID" value="GGG48124.1"/>
    <property type="molecule type" value="Genomic_DNA"/>
</dbReference>
<reference evidence="7" key="2">
    <citation type="submission" date="2020-09" db="EMBL/GenBank/DDBJ databases">
        <authorList>
            <person name="Sun Q."/>
            <person name="Zhou Y."/>
        </authorList>
    </citation>
    <scope>NUCLEOTIDE SEQUENCE</scope>
    <source>
        <strain evidence="7">CGMCC 1.12187</strain>
    </source>
</reference>
<dbReference type="HAMAP" id="MF_00063">
    <property type="entry name" value="CysH"/>
    <property type="match status" value="1"/>
</dbReference>
<keyword evidence="4" id="KW-0479">Metal-binding</keyword>
<dbReference type="AlphaFoldDB" id="A0A917LPX2"/>
<comment type="catalytic activity">
    <reaction evidence="4">
        <text>[thioredoxin]-disulfide + sulfite + AMP + 2 H(+) = adenosine 5'-phosphosulfate + [thioredoxin]-dithiol</text>
        <dbReference type="Rhea" id="RHEA:21976"/>
        <dbReference type="Rhea" id="RHEA-COMP:10698"/>
        <dbReference type="Rhea" id="RHEA-COMP:10700"/>
        <dbReference type="ChEBI" id="CHEBI:15378"/>
        <dbReference type="ChEBI" id="CHEBI:17359"/>
        <dbReference type="ChEBI" id="CHEBI:29950"/>
        <dbReference type="ChEBI" id="CHEBI:50058"/>
        <dbReference type="ChEBI" id="CHEBI:58243"/>
        <dbReference type="ChEBI" id="CHEBI:456215"/>
        <dbReference type="EC" id="1.8.4.10"/>
    </reaction>
</comment>
<gene>
    <name evidence="4 7" type="primary">cysH</name>
    <name evidence="7" type="ORF">GCM10011374_08110</name>
</gene>